<dbReference type="OMA" id="CTMDGVT"/>
<evidence type="ECO:0000256" key="6">
    <source>
        <dbReference type="SAM" id="SignalP"/>
    </source>
</evidence>
<accession>D5AB00</accession>
<evidence type="ECO:0000259" key="7">
    <source>
        <dbReference type="PROSITE" id="PS51485"/>
    </source>
</evidence>
<dbReference type="InterPro" id="IPR039391">
    <property type="entry name" value="Phytocyanin-like"/>
</dbReference>
<evidence type="ECO:0000256" key="2">
    <source>
        <dbReference type="ARBA" id="ARBA00023157"/>
    </source>
</evidence>
<dbReference type="CDD" id="cd11017">
    <property type="entry name" value="Phytocyanin_like_1"/>
    <property type="match status" value="1"/>
</dbReference>
<dbReference type="Gene3D" id="2.60.40.420">
    <property type="entry name" value="Cupredoxins - blue copper proteins"/>
    <property type="match status" value="1"/>
</dbReference>
<keyword evidence="2" id="KW-1015">Disulfide bond</keyword>
<proteinExistence type="evidence at transcript level"/>
<dbReference type="GO" id="GO:0009055">
    <property type="term" value="F:electron transfer activity"/>
    <property type="evidence" value="ECO:0007669"/>
    <property type="project" value="InterPro"/>
</dbReference>
<comment type="similarity">
    <text evidence="4">Belongs to the early nodulin-like (ENODL) family.</text>
</comment>
<evidence type="ECO:0000256" key="1">
    <source>
        <dbReference type="ARBA" id="ARBA00022729"/>
    </source>
</evidence>
<feature type="domain" description="Phytocyanin" evidence="7">
    <location>
        <begin position="26"/>
        <end position="124"/>
    </location>
</feature>
<dbReference type="InterPro" id="IPR003245">
    <property type="entry name" value="Phytocyanin_dom"/>
</dbReference>
<evidence type="ECO:0000256" key="5">
    <source>
        <dbReference type="ARBA" id="ARBA00037626"/>
    </source>
</evidence>
<reference evidence="8" key="1">
    <citation type="submission" date="2010-04" db="EMBL/GenBank/DDBJ databases">
        <authorList>
            <person name="Reid K.E."/>
            <person name="Liao N."/>
            <person name="Chan S."/>
            <person name="Docking R."/>
            <person name="Taylor G."/>
            <person name="Moore R."/>
            <person name="Mayo M."/>
            <person name="Munro S."/>
            <person name="King J."/>
            <person name="Yanchuk A."/>
            <person name="Holt R."/>
            <person name="Jones S."/>
            <person name="Marra M."/>
            <person name="Ritland C.E."/>
            <person name="Ritland K."/>
            <person name="Bohlmann J."/>
        </authorList>
    </citation>
    <scope>NUCLEOTIDE SEQUENCE</scope>
    <source>
        <tissue evidence="8">Bud</tissue>
    </source>
</reference>
<dbReference type="EMBL" id="BT123397">
    <property type="protein sequence ID" value="ADE76719.1"/>
    <property type="molecule type" value="mRNA"/>
</dbReference>
<feature type="chain" id="PRO_5003069208" description="Phytocyanin domain-containing protein" evidence="6">
    <location>
        <begin position="26"/>
        <end position="170"/>
    </location>
</feature>
<evidence type="ECO:0000256" key="4">
    <source>
        <dbReference type="ARBA" id="ARBA00035011"/>
    </source>
</evidence>
<dbReference type="SUPFAM" id="SSF49503">
    <property type="entry name" value="Cupredoxins"/>
    <property type="match status" value="1"/>
</dbReference>
<name>D5AB00_PICSI</name>
<protein>
    <recommendedName>
        <fullName evidence="7">Phytocyanin domain-containing protein</fullName>
    </recommendedName>
</protein>
<sequence>MEANKRLAWAWLLLATLAMVHHVSATDHIVGGNRGWNQGINYTDWVNSQTFVLLDWISFRYQKDQHNVVQVNQSGYDNCTLDNAFGNWSSGKDFFFLNESKRYYYIDGRGGCYGGMKITFLVKSPAPPPHHSVAQNTTAKSGGSDPGCELRPVGFTVSALLMLAGALFGF</sequence>
<dbReference type="PANTHER" id="PTHR33021">
    <property type="entry name" value="BLUE COPPER PROTEIN"/>
    <property type="match status" value="1"/>
</dbReference>
<evidence type="ECO:0000256" key="3">
    <source>
        <dbReference type="ARBA" id="ARBA00023180"/>
    </source>
</evidence>
<dbReference type="AlphaFoldDB" id="D5AB00"/>
<dbReference type="Pfam" id="PF02298">
    <property type="entry name" value="Cu_bind_like"/>
    <property type="match status" value="1"/>
</dbReference>
<dbReference type="FunFam" id="2.60.40.420:FF:000018">
    <property type="entry name" value="Lamin-like protein"/>
    <property type="match status" value="1"/>
</dbReference>
<evidence type="ECO:0000313" key="8">
    <source>
        <dbReference type="EMBL" id="ADE76719.1"/>
    </source>
</evidence>
<dbReference type="InterPro" id="IPR008972">
    <property type="entry name" value="Cupredoxin"/>
</dbReference>
<organism evidence="8">
    <name type="scientific">Picea sitchensis</name>
    <name type="common">Sitka spruce</name>
    <name type="synonym">Pinus sitchensis</name>
    <dbReference type="NCBI Taxonomy" id="3332"/>
    <lineage>
        <taxon>Eukaryota</taxon>
        <taxon>Viridiplantae</taxon>
        <taxon>Streptophyta</taxon>
        <taxon>Embryophyta</taxon>
        <taxon>Tracheophyta</taxon>
        <taxon>Spermatophyta</taxon>
        <taxon>Pinopsida</taxon>
        <taxon>Pinidae</taxon>
        <taxon>Conifers I</taxon>
        <taxon>Pinales</taxon>
        <taxon>Pinaceae</taxon>
        <taxon>Picea</taxon>
    </lineage>
</organism>
<dbReference type="PANTHER" id="PTHR33021:SF13">
    <property type="entry name" value="OS09G0557900 PROTEIN"/>
    <property type="match status" value="1"/>
</dbReference>
<keyword evidence="1 6" id="KW-0732">Signal</keyword>
<keyword evidence="3" id="KW-0325">Glycoprotein</keyword>
<dbReference type="GO" id="GO:0005886">
    <property type="term" value="C:plasma membrane"/>
    <property type="evidence" value="ECO:0007669"/>
    <property type="project" value="TreeGrafter"/>
</dbReference>
<dbReference type="PROSITE" id="PS51485">
    <property type="entry name" value="PHYTOCYANIN"/>
    <property type="match status" value="1"/>
</dbReference>
<comment type="function">
    <text evidence="5">May act as a carbohydrate transporter.</text>
</comment>
<feature type="signal peptide" evidence="6">
    <location>
        <begin position="1"/>
        <end position="25"/>
    </location>
</feature>